<dbReference type="AlphaFoldDB" id="A0ABC9XDU9"/>
<reference evidence="15 16" key="1">
    <citation type="submission" date="2024-06" db="EMBL/GenBank/DDBJ databases">
        <title>The draft genome of Grus japonensis, version 3.</title>
        <authorList>
            <person name="Nabeshima K."/>
            <person name="Suzuki S."/>
            <person name="Onuma M."/>
        </authorList>
    </citation>
    <scope>NUCLEOTIDE SEQUENCE [LARGE SCALE GENOMIC DNA]</scope>
    <source>
        <strain evidence="15 16">451A</strain>
    </source>
</reference>
<feature type="transmembrane region" description="Helical" evidence="13">
    <location>
        <begin position="510"/>
        <end position="528"/>
    </location>
</feature>
<proteinExistence type="inferred from homology"/>
<dbReference type="GO" id="GO:0005886">
    <property type="term" value="C:plasma membrane"/>
    <property type="evidence" value="ECO:0007669"/>
    <property type="project" value="UniProtKB-SubCell"/>
</dbReference>
<feature type="transmembrane region" description="Helical" evidence="13">
    <location>
        <begin position="187"/>
        <end position="211"/>
    </location>
</feature>
<dbReference type="InterPro" id="IPR017927">
    <property type="entry name" value="FAD-bd_FR_type"/>
</dbReference>
<evidence type="ECO:0000256" key="1">
    <source>
        <dbReference type="ARBA" id="ARBA00004651"/>
    </source>
</evidence>
<keyword evidence="10 13" id="KW-0472">Membrane</keyword>
<dbReference type="PANTHER" id="PTHR14297">
    <property type="entry name" value="MEMBRANE TRANSPORT PROTEIN XK FAMILY MEMBER"/>
    <property type="match status" value="1"/>
</dbReference>
<evidence type="ECO:0000313" key="16">
    <source>
        <dbReference type="Proteomes" id="UP001623348"/>
    </source>
</evidence>
<dbReference type="PRINTS" id="PR00466">
    <property type="entry name" value="GP91PHOX"/>
</dbReference>
<dbReference type="SUPFAM" id="SSF63380">
    <property type="entry name" value="Riboflavin synthase domain-like"/>
    <property type="match status" value="1"/>
</dbReference>
<dbReference type="GO" id="GO:0046872">
    <property type="term" value="F:metal ion binding"/>
    <property type="evidence" value="ECO:0007669"/>
    <property type="project" value="UniProtKB-KW"/>
</dbReference>
<evidence type="ECO:0000313" key="15">
    <source>
        <dbReference type="EMBL" id="GAB0194877.1"/>
    </source>
</evidence>
<feature type="transmembrane region" description="Helical" evidence="13">
    <location>
        <begin position="21"/>
        <end position="47"/>
    </location>
</feature>
<dbReference type="Pfam" id="PF09815">
    <property type="entry name" value="XK-related"/>
    <property type="match status" value="1"/>
</dbReference>
<evidence type="ECO:0000256" key="12">
    <source>
        <dbReference type="ARBA" id="ARBA00049908"/>
    </source>
</evidence>
<dbReference type="InterPro" id="IPR013130">
    <property type="entry name" value="Fe3_Rdtase_TM_dom"/>
</dbReference>
<sequence>MDGPSGGCPPAATAAPSRAKLPLGIVFSTALFCGEGAAAAVLCLSYGHSDDRFWLALTVFFVLCPSVLVQLTLIFVHRDLSRDRPLVLLMHLLQLGPIIRCMEALVVYCWSGKEEEPYVTITRKRRLRKGYEVEMEQEVGHSVRRLATHRNAFKRMAVIQAFLGSTPQLTLQLYISILEKYVPAARAVLMGICLVSVTYGALVCNVLAIQVKYDDYKVQLRPLAFLCIVLWRSLEISTRVAVLVLFSTVFKHWIIPIALANLLVVFFLPWVQFWRSGTSLPDNIEKNFSRVGTVVVLCAFTLLYASINMFCWSAVQLNLADRDLIDKSQNWGRLAVYYVARLAENMALVILWYFFKTDVYENICTLLLVVQLLLGYCLGIYFMLLFFQYLHPCRQLFRHNVADFLHCVCCRRHPPGTPLHLEAAWLGINIFLFTYYFLFFDRDERYFYTRAILGSALAWARASAKCLNFNSMLILLPVCRNLLSFLRGTCSCCRRTLRKQLDHNLTFHKLVAYALALLTAVHTIAHLFNLERYNHSQQATDGSLPAVLSKLHLKGSNKWLNPIHSNQTTVEYVAFTTIPGLTGVIITLALILMVTSSTEFIRRNYFEVFWYTHHLFLIYFVGLVIHGIAGLVRGQTEESMEEVHPHRCAHYLTHKDEDCSHDCCKDPEFGSIPAESWKWVLAPVLLYIFERILRVWRAQQKVVVTKVVMHPARVLELQMQKKGFSMEVGQYIFVNCPAISLLEWHPFTLTSAPEEDFFSIHIRAAGDWTESLIDTFQQQKTEMPRIEVDGPFGTASEDVFQYEVAMLVGAGIGVTPFASILKSIWYKFQQADQTLKTKKIYFYWVCRDTGAFAWFNDLLASLEQKMAESGKADFLTYRLFLTGWDTSIANNVALRFDTTTDTVTGLRHKTIFGRPMWNTEFAAVAAAHPRSVVGVFLCGPGALAKSLQKSCHQHSSLDPRKVKFYFNKENF</sequence>
<keyword evidence="9" id="KW-0408">Iron</keyword>
<dbReference type="InterPro" id="IPR018629">
    <property type="entry name" value="XK-rel"/>
</dbReference>
<keyword evidence="5 13" id="KW-0812">Transmembrane</keyword>
<gene>
    <name evidence="15" type="ORF">GRJ2_001953000</name>
</gene>
<comment type="caution">
    <text evidence="13">Lacks conserved residue(s) required for the propagation of feature annotation.</text>
</comment>
<dbReference type="GO" id="GO:0016491">
    <property type="term" value="F:oxidoreductase activity"/>
    <property type="evidence" value="ECO:0007669"/>
    <property type="project" value="UniProtKB-KW"/>
</dbReference>
<feature type="transmembrane region" description="Helical" evidence="13">
    <location>
        <begin position="291"/>
        <end position="315"/>
    </location>
</feature>
<dbReference type="Proteomes" id="UP001623348">
    <property type="component" value="Unassembled WGS sequence"/>
</dbReference>
<evidence type="ECO:0000256" key="5">
    <source>
        <dbReference type="ARBA" id="ARBA00022692"/>
    </source>
</evidence>
<comment type="catalytic activity">
    <reaction evidence="12">
        <text>NADPH + 2 O2 = 2 superoxide + NADP(+) + H(+)</text>
        <dbReference type="Rhea" id="RHEA:63180"/>
        <dbReference type="ChEBI" id="CHEBI:15378"/>
        <dbReference type="ChEBI" id="CHEBI:15379"/>
        <dbReference type="ChEBI" id="CHEBI:18421"/>
        <dbReference type="ChEBI" id="CHEBI:57783"/>
        <dbReference type="ChEBI" id="CHEBI:58349"/>
    </reaction>
</comment>
<dbReference type="InterPro" id="IPR000778">
    <property type="entry name" value="Cyt_b245_heavy_chain"/>
</dbReference>
<protein>
    <recommendedName>
        <fullName evidence="13">XK-related protein</fullName>
    </recommendedName>
</protein>
<feature type="transmembrane region" description="Helical" evidence="13">
    <location>
        <begin position="53"/>
        <end position="76"/>
    </location>
</feature>
<evidence type="ECO:0000256" key="4">
    <source>
        <dbReference type="ARBA" id="ARBA00022617"/>
    </source>
</evidence>
<keyword evidence="3" id="KW-1003">Cell membrane</keyword>
<evidence type="ECO:0000256" key="10">
    <source>
        <dbReference type="ARBA" id="ARBA00023136"/>
    </source>
</evidence>
<keyword evidence="6" id="KW-0479">Metal-binding</keyword>
<comment type="subcellular location">
    <subcellularLocation>
        <location evidence="1">Cell membrane</location>
        <topology evidence="1">Multi-pass membrane protein</topology>
    </subcellularLocation>
    <subcellularLocation>
        <location evidence="13">Membrane</location>
        <topology evidence="13">Multi-pass membrane protein</topology>
    </subcellularLocation>
</comment>
<feature type="transmembrane region" description="Helical" evidence="13">
    <location>
        <begin position="608"/>
        <end position="632"/>
    </location>
</feature>
<dbReference type="Gene3D" id="3.40.50.80">
    <property type="entry name" value="Nucleotide-binding domain of ferredoxin-NADP reductase (FNR) module"/>
    <property type="match status" value="1"/>
</dbReference>
<dbReference type="PROSITE" id="PS51384">
    <property type="entry name" value="FAD_FR"/>
    <property type="match status" value="1"/>
</dbReference>
<evidence type="ECO:0000256" key="9">
    <source>
        <dbReference type="ARBA" id="ARBA00023004"/>
    </source>
</evidence>
<feature type="transmembrane region" description="Helical" evidence="13">
    <location>
        <begin position="572"/>
        <end position="596"/>
    </location>
</feature>
<dbReference type="CDD" id="cd06186">
    <property type="entry name" value="NOX_Duox_like_FAD_NADP"/>
    <property type="match status" value="1"/>
</dbReference>
<keyword evidence="11" id="KW-0325">Glycoprotein</keyword>
<dbReference type="InterPro" id="IPR051773">
    <property type="entry name" value="XK-related_adapter"/>
</dbReference>
<dbReference type="FunFam" id="3.40.50.80:FF:000004">
    <property type="entry name" value="NADPH oxidase isoform 2"/>
    <property type="match status" value="1"/>
</dbReference>
<dbReference type="EMBL" id="BAAFJT010000012">
    <property type="protein sequence ID" value="GAB0194877.1"/>
    <property type="molecule type" value="Genomic_DNA"/>
</dbReference>
<evidence type="ECO:0000256" key="7">
    <source>
        <dbReference type="ARBA" id="ARBA00022989"/>
    </source>
</evidence>
<dbReference type="InterPro" id="IPR039261">
    <property type="entry name" value="FNR_nucleotide-bd"/>
</dbReference>
<dbReference type="Pfam" id="PF08022">
    <property type="entry name" value="FAD_binding_8"/>
    <property type="match status" value="1"/>
</dbReference>
<evidence type="ECO:0000256" key="11">
    <source>
        <dbReference type="ARBA" id="ARBA00023180"/>
    </source>
</evidence>
<dbReference type="InterPro" id="IPR013112">
    <property type="entry name" value="FAD-bd_8"/>
</dbReference>
<keyword evidence="4" id="KW-0349">Heme</keyword>
<dbReference type="SUPFAM" id="SSF52343">
    <property type="entry name" value="Ferredoxin reductase-like, C-terminal NADP-linked domain"/>
    <property type="match status" value="1"/>
</dbReference>
<dbReference type="Pfam" id="PF01794">
    <property type="entry name" value="Ferric_reduct"/>
    <property type="match status" value="1"/>
</dbReference>
<feature type="transmembrane region" description="Helical" evidence="13">
    <location>
        <begin position="253"/>
        <end position="271"/>
    </location>
</feature>
<dbReference type="InterPro" id="IPR017938">
    <property type="entry name" value="Riboflavin_synthase-like_b-brl"/>
</dbReference>
<dbReference type="InterPro" id="IPR013121">
    <property type="entry name" value="Fe_red_NAD-bd_6"/>
</dbReference>
<name>A0ABC9XDU9_GRUJA</name>
<dbReference type="FunFam" id="2.40.30.10:FF:000030">
    <property type="entry name" value="cytochrome b-245 heavy chain"/>
    <property type="match status" value="1"/>
</dbReference>
<accession>A0ABC9XDU9</accession>
<evidence type="ECO:0000256" key="2">
    <source>
        <dbReference type="ARBA" id="ARBA00008789"/>
    </source>
</evidence>
<keyword evidence="7 13" id="KW-1133">Transmembrane helix</keyword>
<evidence type="ECO:0000256" key="13">
    <source>
        <dbReference type="RuleBase" id="RU910716"/>
    </source>
</evidence>
<feature type="transmembrane region" description="Helical" evidence="13">
    <location>
        <begin position="366"/>
        <end position="390"/>
    </location>
</feature>
<dbReference type="PANTHER" id="PTHR14297:SF4">
    <property type="entry name" value="XK-RELATED PROTEIN 2"/>
    <property type="match status" value="1"/>
</dbReference>
<organism evidence="15 16">
    <name type="scientific">Grus japonensis</name>
    <name type="common">Japanese crane</name>
    <name type="synonym">Red-crowned crane</name>
    <dbReference type="NCBI Taxonomy" id="30415"/>
    <lineage>
        <taxon>Eukaryota</taxon>
        <taxon>Metazoa</taxon>
        <taxon>Chordata</taxon>
        <taxon>Craniata</taxon>
        <taxon>Vertebrata</taxon>
        <taxon>Euteleostomi</taxon>
        <taxon>Archelosauria</taxon>
        <taxon>Archosauria</taxon>
        <taxon>Dinosauria</taxon>
        <taxon>Saurischia</taxon>
        <taxon>Theropoda</taxon>
        <taxon>Coelurosauria</taxon>
        <taxon>Aves</taxon>
        <taxon>Neognathae</taxon>
        <taxon>Neoaves</taxon>
        <taxon>Gruiformes</taxon>
        <taxon>Gruidae</taxon>
        <taxon>Grus</taxon>
    </lineage>
</organism>
<evidence type="ECO:0000256" key="6">
    <source>
        <dbReference type="ARBA" id="ARBA00022723"/>
    </source>
</evidence>
<evidence type="ECO:0000256" key="8">
    <source>
        <dbReference type="ARBA" id="ARBA00023002"/>
    </source>
</evidence>
<dbReference type="SFLD" id="SFLDS00052">
    <property type="entry name" value="Ferric_Reductase_Domain"/>
    <property type="match status" value="1"/>
</dbReference>
<evidence type="ECO:0000259" key="14">
    <source>
        <dbReference type="PROSITE" id="PS51384"/>
    </source>
</evidence>
<comment type="caution">
    <text evidence="15">The sequence shown here is derived from an EMBL/GenBank/DDBJ whole genome shotgun (WGS) entry which is preliminary data.</text>
</comment>
<comment type="similarity">
    <text evidence="2 13">Belongs to the XK family.</text>
</comment>
<dbReference type="Gene3D" id="2.40.30.10">
    <property type="entry name" value="Translation factors"/>
    <property type="match status" value="1"/>
</dbReference>
<dbReference type="Pfam" id="PF08030">
    <property type="entry name" value="NAD_binding_6"/>
    <property type="match status" value="1"/>
</dbReference>
<dbReference type="SFLD" id="SFLDG01168">
    <property type="entry name" value="Ferric_reductase_subgroup_(FRE"/>
    <property type="match status" value="1"/>
</dbReference>
<keyword evidence="16" id="KW-1185">Reference proteome</keyword>
<keyword evidence="8" id="KW-0560">Oxidoreductase</keyword>
<feature type="domain" description="FAD-binding FR-type" evidence="14">
    <location>
        <begin position="694"/>
        <end position="798"/>
    </location>
</feature>
<feature type="transmembrane region" description="Helical" evidence="13">
    <location>
        <begin position="423"/>
        <end position="440"/>
    </location>
</feature>
<feature type="transmembrane region" description="Helical" evidence="13">
    <location>
        <begin position="335"/>
        <end position="354"/>
    </location>
</feature>
<evidence type="ECO:0000256" key="3">
    <source>
        <dbReference type="ARBA" id="ARBA00022475"/>
    </source>
</evidence>